<reference evidence="1 2" key="1">
    <citation type="submission" date="2023-11" db="EMBL/GenBank/DDBJ databases">
        <authorList>
            <person name="Okamura Y."/>
        </authorList>
    </citation>
    <scope>NUCLEOTIDE SEQUENCE [LARGE SCALE GENOMIC DNA]</scope>
</reference>
<evidence type="ECO:0000313" key="1">
    <source>
        <dbReference type="EMBL" id="CAK1553875.1"/>
    </source>
</evidence>
<comment type="caution">
    <text evidence="1">The sequence shown here is derived from an EMBL/GenBank/DDBJ whole genome shotgun (WGS) entry which is preliminary data.</text>
</comment>
<dbReference type="AlphaFoldDB" id="A0AAV1JYH8"/>
<dbReference type="EMBL" id="CAVLEF010000263">
    <property type="protein sequence ID" value="CAK1553875.1"/>
    <property type="molecule type" value="Genomic_DNA"/>
</dbReference>
<keyword evidence="2" id="KW-1185">Reference proteome</keyword>
<name>A0AAV1JYH8_9NEOP</name>
<accession>A0AAV1JYH8</accession>
<dbReference type="Proteomes" id="UP001497472">
    <property type="component" value="Unassembled WGS sequence"/>
</dbReference>
<organism evidence="1 2">
    <name type="scientific">Leptosia nina</name>
    <dbReference type="NCBI Taxonomy" id="320188"/>
    <lineage>
        <taxon>Eukaryota</taxon>
        <taxon>Metazoa</taxon>
        <taxon>Ecdysozoa</taxon>
        <taxon>Arthropoda</taxon>
        <taxon>Hexapoda</taxon>
        <taxon>Insecta</taxon>
        <taxon>Pterygota</taxon>
        <taxon>Neoptera</taxon>
        <taxon>Endopterygota</taxon>
        <taxon>Lepidoptera</taxon>
        <taxon>Glossata</taxon>
        <taxon>Ditrysia</taxon>
        <taxon>Papilionoidea</taxon>
        <taxon>Pieridae</taxon>
        <taxon>Pierinae</taxon>
        <taxon>Leptosia</taxon>
    </lineage>
</organism>
<sequence length="95" mass="10891">MNTVNKTEFLSVSYLVQVLFHTPHCILPKLVYTLHRFLVTISRRNSLGPAKKHDYLITLRRRGMTDISYNRREAGFIKENTLFALQKAEGLPGSG</sequence>
<protein>
    <submittedName>
        <fullName evidence="1">Uncharacterized protein</fullName>
    </submittedName>
</protein>
<evidence type="ECO:0000313" key="2">
    <source>
        <dbReference type="Proteomes" id="UP001497472"/>
    </source>
</evidence>
<proteinExistence type="predicted"/>
<gene>
    <name evidence="1" type="ORF">LNINA_LOCUS12839</name>
</gene>